<dbReference type="Pfam" id="PF12229">
    <property type="entry name" value="PG_binding_4"/>
    <property type="match status" value="1"/>
</dbReference>
<evidence type="ECO:0000313" key="4">
    <source>
        <dbReference type="EMBL" id="ACV63077.1"/>
    </source>
</evidence>
<reference evidence="4 5" key="1">
    <citation type="journal article" date="2009" name="Stand. Genomic Sci.">
        <title>Complete genome sequence of Desulfotomaculum acetoxidans type strain (5575).</title>
        <authorList>
            <person name="Spring S."/>
            <person name="Lapidus A."/>
            <person name="Schroder M."/>
            <person name="Gleim D."/>
            <person name="Sims D."/>
            <person name="Meincke L."/>
            <person name="Glavina Del Rio T."/>
            <person name="Tice H."/>
            <person name="Copeland A."/>
            <person name="Cheng J.F."/>
            <person name="Lucas S."/>
            <person name="Chen F."/>
            <person name="Nolan M."/>
            <person name="Bruce D."/>
            <person name="Goodwin L."/>
            <person name="Pitluck S."/>
            <person name="Ivanova N."/>
            <person name="Mavromatis K."/>
            <person name="Mikhailova N."/>
            <person name="Pati A."/>
            <person name="Chen A."/>
            <person name="Palaniappan K."/>
            <person name="Land M."/>
            <person name="Hauser L."/>
            <person name="Chang Y.J."/>
            <person name="Jeffries C.D."/>
            <person name="Chain P."/>
            <person name="Saunders E."/>
            <person name="Brettin T."/>
            <person name="Detter J.C."/>
            <person name="Goker M."/>
            <person name="Bristow J."/>
            <person name="Eisen J.A."/>
            <person name="Markowitz V."/>
            <person name="Hugenholtz P."/>
            <person name="Kyrpides N.C."/>
            <person name="Klenk H.P."/>
            <person name="Han C."/>
        </authorList>
    </citation>
    <scope>NUCLEOTIDE SEQUENCE [LARGE SCALE GENOMIC DNA]</scope>
    <source>
        <strain evidence="5">ATCC 49208 / DSM 771 / VKM B-1644</strain>
    </source>
</reference>
<dbReference type="PROSITE" id="PS51109">
    <property type="entry name" value="G5"/>
    <property type="match status" value="1"/>
</dbReference>
<gene>
    <name evidence="4" type="ordered locus">Dtox_2263</name>
</gene>
<feature type="domain" description="G5" evidence="3">
    <location>
        <begin position="371"/>
        <end position="450"/>
    </location>
</feature>
<dbReference type="InterPro" id="IPR052913">
    <property type="entry name" value="Glycopeptide_resist_protein"/>
</dbReference>
<dbReference type="InterPro" id="IPR011098">
    <property type="entry name" value="G5_dom"/>
</dbReference>
<evidence type="ECO:0000256" key="1">
    <source>
        <dbReference type="ARBA" id="ARBA00022729"/>
    </source>
</evidence>
<keyword evidence="2" id="KW-0812">Transmembrane</keyword>
<dbReference type="RefSeq" id="WP_015757778.1">
    <property type="nucleotide sequence ID" value="NC_013216.1"/>
</dbReference>
<dbReference type="PANTHER" id="PTHR35788:SF1">
    <property type="entry name" value="EXPORTED PROTEIN"/>
    <property type="match status" value="1"/>
</dbReference>
<feature type="transmembrane region" description="Helical" evidence="2">
    <location>
        <begin position="7"/>
        <end position="24"/>
    </location>
</feature>
<keyword evidence="5" id="KW-1185">Reference proteome</keyword>
<evidence type="ECO:0000256" key="2">
    <source>
        <dbReference type="SAM" id="Phobius"/>
    </source>
</evidence>
<dbReference type="eggNOG" id="COG2720">
    <property type="taxonomic scope" value="Bacteria"/>
</dbReference>
<dbReference type="KEGG" id="dae:Dtox_2263"/>
<keyword evidence="2" id="KW-1133">Transmembrane helix</keyword>
<accession>C8VZU9</accession>
<dbReference type="HOGENOM" id="CLU_011572_2_1_9"/>
<proteinExistence type="predicted"/>
<evidence type="ECO:0000259" key="3">
    <source>
        <dbReference type="PROSITE" id="PS51109"/>
    </source>
</evidence>
<sequence>MSKISVKIFGFVLIMFLILFYILFPDLFYPAFISQKVVQGVTIRGIDLSELSLQEGLNKLQSLEEKIRETKIFLKYEYQTYRLSIDNSGVRLDKQAIMNQALSAGHSGSLFRRWSEQYHIEKYGLEIPVKINIDKHFLEASLARITSDITIHPRNAAIHINERNEIEIIPSAAGLKADPAQACIKLIGALEADRSEEIIDLKMVSVAPEHTTDEIRAMGINTLLSAYKTEFESDNLSRSYNITVAAAALDGLLVPPGKTISFNEIVGPRSTEAGYKDAGVIVNNELVQGTGGGVCQVSTTLYNSVLLAGLEIVERTNHSLPVSYVPIGRDATVVYNSVDFKFRNNTNKHVYIKTITGNSSLTVKIFGSNKSKRDVELRTWITDTIEPQTVYKIDTALLEGQESVKQEGSKGYYAEGIRVIYNNGLMEATKPLPQSKYKPVNKVISVGSLKKDK</sequence>
<dbReference type="SMART" id="SM01208">
    <property type="entry name" value="G5"/>
    <property type="match status" value="1"/>
</dbReference>
<name>C8VZU9_DESAS</name>
<protein>
    <submittedName>
        <fullName evidence="4">VanW family protein</fullName>
    </submittedName>
</protein>
<dbReference type="Gene3D" id="2.20.230.10">
    <property type="entry name" value="Resuscitation-promoting factor rpfb"/>
    <property type="match status" value="1"/>
</dbReference>
<dbReference type="EMBL" id="CP001720">
    <property type="protein sequence ID" value="ACV63077.1"/>
    <property type="molecule type" value="Genomic_DNA"/>
</dbReference>
<dbReference type="Proteomes" id="UP000002217">
    <property type="component" value="Chromosome"/>
</dbReference>
<organism evidence="4 5">
    <name type="scientific">Desulfofarcimen acetoxidans (strain ATCC 49208 / DSM 771 / KCTC 5769 / VKM B-1644 / 5575)</name>
    <name type="common">Desulfotomaculum acetoxidans</name>
    <dbReference type="NCBI Taxonomy" id="485916"/>
    <lineage>
        <taxon>Bacteria</taxon>
        <taxon>Bacillati</taxon>
        <taxon>Bacillota</taxon>
        <taxon>Clostridia</taxon>
        <taxon>Eubacteriales</taxon>
        <taxon>Peptococcaceae</taxon>
        <taxon>Desulfofarcimen</taxon>
    </lineage>
</organism>
<dbReference type="STRING" id="485916.Dtox_2263"/>
<dbReference type="InterPro" id="IPR007391">
    <property type="entry name" value="Vancomycin_resist_VanW"/>
</dbReference>
<dbReference type="AlphaFoldDB" id="C8VZU9"/>
<dbReference type="Pfam" id="PF04294">
    <property type="entry name" value="VanW"/>
    <property type="match status" value="1"/>
</dbReference>
<dbReference type="Pfam" id="PF07501">
    <property type="entry name" value="G5"/>
    <property type="match status" value="1"/>
</dbReference>
<keyword evidence="2" id="KW-0472">Membrane</keyword>
<keyword evidence="1" id="KW-0732">Signal</keyword>
<dbReference type="PANTHER" id="PTHR35788">
    <property type="entry name" value="EXPORTED PROTEIN-RELATED"/>
    <property type="match status" value="1"/>
</dbReference>
<dbReference type="InterPro" id="IPR022029">
    <property type="entry name" value="YoaR-like_PG-bd"/>
</dbReference>
<evidence type="ECO:0000313" key="5">
    <source>
        <dbReference type="Proteomes" id="UP000002217"/>
    </source>
</evidence>